<dbReference type="PANTHER" id="PTHR33991">
    <property type="entry name" value="DNA REPAIR PROTEIN RECO"/>
    <property type="match status" value="1"/>
</dbReference>
<dbReference type="GO" id="GO:0006310">
    <property type="term" value="P:DNA recombination"/>
    <property type="evidence" value="ECO:0007669"/>
    <property type="project" value="UniProtKB-UniRule"/>
</dbReference>
<dbReference type="AlphaFoldDB" id="R3W6C4"/>
<dbReference type="SUPFAM" id="SSF57863">
    <property type="entry name" value="ArfGap/RecO-like zinc finger"/>
    <property type="match status" value="1"/>
</dbReference>
<dbReference type="RefSeq" id="WP_010772662.1">
    <property type="nucleotide sequence ID" value="NZ_KB946335.1"/>
</dbReference>
<evidence type="ECO:0000313" key="10">
    <source>
        <dbReference type="Proteomes" id="UP000013840"/>
    </source>
</evidence>
<dbReference type="Pfam" id="PF11967">
    <property type="entry name" value="RecO_N"/>
    <property type="match status" value="1"/>
</dbReference>
<dbReference type="NCBIfam" id="TIGR00613">
    <property type="entry name" value="reco"/>
    <property type="match status" value="1"/>
</dbReference>
<dbReference type="PATRIC" id="fig|1158612.3.peg.2538"/>
<feature type="domain" description="DNA replication/recombination mediator RecO N-terminal" evidence="8">
    <location>
        <begin position="1"/>
        <end position="74"/>
    </location>
</feature>
<dbReference type="PANTHER" id="PTHR33991:SF1">
    <property type="entry name" value="DNA REPAIR PROTEIN RECO"/>
    <property type="match status" value="1"/>
</dbReference>
<dbReference type="Proteomes" id="UP000013840">
    <property type="component" value="Unassembled WGS sequence"/>
</dbReference>
<dbReference type="eggNOG" id="COG1381">
    <property type="taxonomic scope" value="Bacteria"/>
</dbReference>
<protein>
    <recommendedName>
        <fullName evidence="2 7">DNA repair protein RecO</fullName>
    </recommendedName>
    <alternativeName>
        <fullName evidence="6 7">Recombination protein O</fullName>
    </alternativeName>
</protein>
<accession>R3W6C4</accession>
<dbReference type="InterPro" id="IPR003717">
    <property type="entry name" value="RecO"/>
</dbReference>
<dbReference type="Pfam" id="PF02565">
    <property type="entry name" value="RecO_C"/>
    <property type="match status" value="1"/>
</dbReference>
<evidence type="ECO:0000256" key="6">
    <source>
        <dbReference type="ARBA" id="ARBA00033409"/>
    </source>
</evidence>
<proteinExistence type="inferred from homology"/>
<evidence type="ECO:0000256" key="1">
    <source>
        <dbReference type="ARBA" id="ARBA00007452"/>
    </source>
</evidence>
<evidence type="ECO:0000256" key="7">
    <source>
        <dbReference type="HAMAP-Rule" id="MF_00201"/>
    </source>
</evidence>
<reference evidence="9 10" key="1">
    <citation type="submission" date="2013-02" db="EMBL/GenBank/DDBJ databases">
        <title>The Genome Sequence of Enterococcus caccae BAA-1240.</title>
        <authorList>
            <consortium name="The Broad Institute Genome Sequencing Platform"/>
            <consortium name="The Broad Institute Genome Sequencing Center for Infectious Disease"/>
            <person name="Earl A.M."/>
            <person name="Gilmore M.S."/>
            <person name="Lebreton F."/>
            <person name="Walker B."/>
            <person name="Young S.K."/>
            <person name="Zeng Q."/>
            <person name="Gargeya S."/>
            <person name="Fitzgerald M."/>
            <person name="Haas B."/>
            <person name="Abouelleil A."/>
            <person name="Alvarado L."/>
            <person name="Arachchi H.M."/>
            <person name="Berlin A.M."/>
            <person name="Chapman S.B."/>
            <person name="Dewar J."/>
            <person name="Goldberg J."/>
            <person name="Griggs A."/>
            <person name="Gujja S."/>
            <person name="Hansen M."/>
            <person name="Howarth C."/>
            <person name="Imamovic A."/>
            <person name="Larimer J."/>
            <person name="McCowan C."/>
            <person name="Murphy C."/>
            <person name="Neiman D."/>
            <person name="Pearson M."/>
            <person name="Priest M."/>
            <person name="Roberts A."/>
            <person name="Saif S."/>
            <person name="Shea T."/>
            <person name="Sisk P."/>
            <person name="Sykes S."/>
            <person name="Wortman J."/>
            <person name="Nusbaum C."/>
            <person name="Birren B."/>
        </authorList>
    </citation>
    <scope>NUCLEOTIDE SEQUENCE [LARGE SCALE GENOMIC DNA]</scope>
    <source>
        <strain evidence="9 10">ATCC BAA-1240</strain>
    </source>
</reference>
<dbReference type="Gene3D" id="1.20.1440.120">
    <property type="entry name" value="Recombination protein O, C-terminal domain"/>
    <property type="match status" value="1"/>
</dbReference>
<organism evidence="9 10">
    <name type="scientific">Enterococcus caccae ATCC BAA-1240</name>
    <dbReference type="NCBI Taxonomy" id="1158612"/>
    <lineage>
        <taxon>Bacteria</taxon>
        <taxon>Bacillati</taxon>
        <taxon>Bacillota</taxon>
        <taxon>Bacilli</taxon>
        <taxon>Lactobacillales</taxon>
        <taxon>Enterococcaceae</taxon>
        <taxon>Enterococcus</taxon>
    </lineage>
</organism>
<evidence type="ECO:0000256" key="4">
    <source>
        <dbReference type="ARBA" id="ARBA00023172"/>
    </source>
</evidence>
<dbReference type="InterPro" id="IPR037278">
    <property type="entry name" value="ARFGAP/RecO"/>
</dbReference>
<keyword evidence="10" id="KW-1185">Reference proteome</keyword>
<dbReference type="EMBL" id="AJAU01000022">
    <property type="protein sequence ID" value="EOL43246.1"/>
    <property type="molecule type" value="Genomic_DNA"/>
</dbReference>
<evidence type="ECO:0000256" key="2">
    <source>
        <dbReference type="ARBA" id="ARBA00021310"/>
    </source>
</evidence>
<dbReference type="OrthoDB" id="9797083at2"/>
<evidence type="ECO:0000313" key="9">
    <source>
        <dbReference type="EMBL" id="EOL43246.1"/>
    </source>
</evidence>
<dbReference type="InterPro" id="IPR022572">
    <property type="entry name" value="DNA_rep/recomb_RecO_N"/>
</dbReference>
<keyword evidence="4 7" id="KW-0233">DNA recombination</keyword>
<evidence type="ECO:0000256" key="5">
    <source>
        <dbReference type="ARBA" id="ARBA00023204"/>
    </source>
</evidence>
<name>R3W6C4_9ENTE</name>
<dbReference type="InterPro" id="IPR042242">
    <property type="entry name" value="RecO_C"/>
</dbReference>
<dbReference type="Gene3D" id="2.40.50.140">
    <property type="entry name" value="Nucleic acid-binding proteins"/>
    <property type="match status" value="1"/>
</dbReference>
<sequence>MTLGETKGIILFTKDYKEKDKLVKIFTESFGKMMFFVKGAHRKNNPIGPAILPFTEAVYIGDFREDGLSFLNGSKEAHPLRMIQEDIFINAYATYILNLVDAAIEDRTYDPNLYHFVQQALGLLNEKKDAEIITNIFEIQLLNRFGISPEWTHCVVCEERQGKFDYSSKYSGVLCERHWHLDNHRYHADPRAIHFIRLFSGISYDKVQDINVKSETKTAIRQTIDELYDEYVGIHLKSKKFIDQMKNWEDTLKLSKREKKDDVEDQTDPILKE</sequence>
<dbReference type="InterPro" id="IPR012340">
    <property type="entry name" value="NA-bd_OB-fold"/>
</dbReference>
<dbReference type="GO" id="GO:0006302">
    <property type="term" value="P:double-strand break repair"/>
    <property type="evidence" value="ECO:0007669"/>
    <property type="project" value="TreeGrafter"/>
</dbReference>
<evidence type="ECO:0000259" key="8">
    <source>
        <dbReference type="Pfam" id="PF11967"/>
    </source>
</evidence>
<comment type="function">
    <text evidence="7">Involved in DNA repair and RecF pathway recombination.</text>
</comment>
<dbReference type="HAMAP" id="MF_00201">
    <property type="entry name" value="RecO"/>
    <property type="match status" value="1"/>
</dbReference>
<keyword evidence="5 7" id="KW-0234">DNA repair</keyword>
<comment type="similarity">
    <text evidence="1 7">Belongs to the RecO family.</text>
</comment>
<evidence type="ECO:0000256" key="3">
    <source>
        <dbReference type="ARBA" id="ARBA00022763"/>
    </source>
</evidence>
<keyword evidence="3 7" id="KW-0227">DNA damage</keyword>
<comment type="caution">
    <text evidence="9">The sequence shown here is derived from an EMBL/GenBank/DDBJ whole genome shotgun (WGS) entry which is preliminary data.</text>
</comment>
<gene>
    <name evidence="7" type="primary">recO</name>
    <name evidence="9" type="ORF">UC7_02575</name>
</gene>
<dbReference type="SUPFAM" id="SSF50249">
    <property type="entry name" value="Nucleic acid-binding proteins"/>
    <property type="match status" value="1"/>
</dbReference>
<dbReference type="GO" id="GO:0043590">
    <property type="term" value="C:bacterial nucleoid"/>
    <property type="evidence" value="ECO:0007669"/>
    <property type="project" value="TreeGrafter"/>
</dbReference>
<dbReference type="STRING" id="317735.RU98_GL003228"/>